<protein>
    <submittedName>
        <fullName evidence="2">Uncharacterized protein</fullName>
    </submittedName>
</protein>
<feature type="coiled-coil region" evidence="1">
    <location>
        <begin position="42"/>
        <end position="69"/>
    </location>
</feature>
<evidence type="ECO:0000313" key="2">
    <source>
        <dbReference type="Ensembl" id="ENSXCOP00000013861.1"/>
    </source>
</evidence>
<sequence>MWPTERDTLRKKLPQVFTTLPLSTQGNLKTTEELSRILDSTRSHLVNQLEQSEAEKVRLAAQIQVWERRFHNNTLQSRDTNN</sequence>
<reference evidence="2" key="2">
    <citation type="submission" date="2025-09" db="UniProtKB">
        <authorList>
            <consortium name="Ensembl"/>
        </authorList>
    </citation>
    <scope>IDENTIFICATION</scope>
</reference>
<dbReference type="Ensembl" id="ENSXCOT00000014031.1">
    <property type="protein sequence ID" value="ENSXCOP00000013861.1"/>
    <property type="gene ID" value="ENSXCOG00000010493.1"/>
</dbReference>
<reference evidence="2" key="1">
    <citation type="submission" date="2025-08" db="UniProtKB">
        <authorList>
            <consortium name="Ensembl"/>
        </authorList>
    </citation>
    <scope>IDENTIFICATION</scope>
</reference>
<evidence type="ECO:0000256" key="1">
    <source>
        <dbReference type="SAM" id="Coils"/>
    </source>
</evidence>
<proteinExistence type="predicted"/>
<dbReference type="STRING" id="32473.ENSXCOP00000013861"/>
<accession>A0A3B5LX00</accession>
<keyword evidence="1" id="KW-0175">Coiled coil</keyword>
<name>A0A3B5LX00_9TELE</name>
<dbReference type="GeneTree" id="ENSGT00940000180011"/>
<keyword evidence="3" id="KW-1185">Reference proteome</keyword>
<dbReference type="AlphaFoldDB" id="A0A3B5LX00"/>
<organism evidence="2 3">
    <name type="scientific">Xiphophorus couchianus</name>
    <name type="common">Monterrey platyfish</name>
    <dbReference type="NCBI Taxonomy" id="32473"/>
    <lineage>
        <taxon>Eukaryota</taxon>
        <taxon>Metazoa</taxon>
        <taxon>Chordata</taxon>
        <taxon>Craniata</taxon>
        <taxon>Vertebrata</taxon>
        <taxon>Euteleostomi</taxon>
        <taxon>Actinopterygii</taxon>
        <taxon>Neopterygii</taxon>
        <taxon>Teleostei</taxon>
        <taxon>Neoteleostei</taxon>
        <taxon>Acanthomorphata</taxon>
        <taxon>Ovalentaria</taxon>
        <taxon>Atherinomorphae</taxon>
        <taxon>Cyprinodontiformes</taxon>
        <taxon>Poeciliidae</taxon>
        <taxon>Poeciliinae</taxon>
        <taxon>Xiphophorus</taxon>
    </lineage>
</organism>
<evidence type="ECO:0000313" key="3">
    <source>
        <dbReference type="Proteomes" id="UP000261380"/>
    </source>
</evidence>
<dbReference type="Proteomes" id="UP000261380">
    <property type="component" value="Unplaced"/>
</dbReference>